<dbReference type="OrthoDB" id="1910495at2759"/>
<dbReference type="EMBL" id="JAKOGI010000647">
    <property type="protein sequence ID" value="KAJ8431984.1"/>
    <property type="molecule type" value="Genomic_DNA"/>
</dbReference>
<protein>
    <submittedName>
        <fullName evidence="2">Uncharacterized protein</fullName>
    </submittedName>
</protein>
<feature type="region of interest" description="Disordered" evidence="1">
    <location>
        <begin position="26"/>
        <end position="55"/>
    </location>
</feature>
<keyword evidence="3" id="KW-1185">Reference proteome</keyword>
<evidence type="ECO:0000313" key="2">
    <source>
        <dbReference type="EMBL" id="KAJ8431984.1"/>
    </source>
</evidence>
<evidence type="ECO:0000256" key="1">
    <source>
        <dbReference type="SAM" id="MobiDB-lite"/>
    </source>
</evidence>
<name>A0A9Q1Q849_9CARY</name>
<comment type="caution">
    <text evidence="2">The sequence shown here is derived from an EMBL/GenBank/DDBJ whole genome shotgun (WGS) entry which is preliminary data.</text>
</comment>
<accession>A0A9Q1Q849</accession>
<sequence length="272" mass="30125">MDANQCNINLLDADVVLPPWKHLPVGLKKQSRSKSKSQCSRENKPSPSPSPLSPAPLISMLIINSNFIRTDPTCSRDSGGSWISSCCKTAQAARAANCRTDEELAQRLHRAMNNSSRISKRCLRSEYNNDKYKQLKILPPSGKTGIAYGTSMGNDTGKFPLAHNGDAIEVGMDRKRSNEEPYITKKWTTVKQSRVVPRGILWNYMTCASGRKRSRIKLKNVASKHMQDQANAKEELNLTNAPKADKSSASHVSSLSVELPADNITPRKFMPT</sequence>
<proteinExistence type="predicted"/>
<dbReference type="PANTHER" id="PTHR35477">
    <property type="entry name" value="OS06G0728500 PROTEIN"/>
    <property type="match status" value="1"/>
</dbReference>
<reference evidence="2" key="1">
    <citation type="submission" date="2022-04" db="EMBL/GenBank/DDBJ databases">
        <title>Carnegiea gigantea Genome sequencing and assembly v2.</title>
        <authorList>
            <person name="Copetti D."/>
            <person name="Sanderson M.J."/>
            <person name="Burquez A."/>
            <person name="Wojciechowski M.F."/>
        </authorList>
    </citation>
    <scope>NUCLEOTIDE SEQUENCE</scope>
    <source>
        <strain evidence="2">SGP5-SGP5p</strain>
        <tissue evidence="2">Aerial part</tissue>
    </source>
</reference>
<dbReference type="PANTHER" id="PTHR35477:SF1">
    <property type="entry name" value="OS06G0728500 PROTEIN"/>
    <property type="match status" value="1"/>
</dbReference>
<gene>
    <name evidence="2" type="ORF">Cgig2_005913</name>
</gene>
<evidence type="ECO:0000313" key="3">
    <source>
        <dbReference type="Proteomes" id="UP001153076"/>
    </source>
</evidence>
<dbReference type="Proteomes" id="UP001153076">
    <property type="component" value="Unassembled WGS sequence"/>
</dbReference>
<organism evidence="2 3">
    <name type="scientific">Carnegiea gigantea</name>
    <dbReference type="NCBI Taxonomy" id="171969"/>
    <lineage>
        <taxon>Eukaryota</taxon>
        <taxon>Viridiplantae</taxon>
        <taxon>Streptophyta</taxon>
        <taxon>Embryophyta</taxon>
        <taxon>Tracheophyta</taxon>
        <taxon>Spermatophyta</taxon>
        <taxon>Magnoliopsida</taxon>
        <taxon>eudicotyledons</taxon>
        <taxon>Gunneridae</taxon>
        <taxon>Pentapetalae</taxon>
        <taxon>Caryophyllales</taxon>
        <taxon>Cactineae</taxon>
        <taxon>Cactaceae</taxon>
        <taxon>Cactoideae</taxon>
        <taxon>Echinocereeae</taxon>
        <taxon>Carnegiea</taxon>
    </lineage>
</organism>
<dbReference type="AlphaFoldDB" id="A0A9Q1Q849"/>